<proteinExistence type="predicted"/>
<sequence length="67" mass="7504">MKVLKFHVFLCALRASILFFVYNVKKQEETSCRFLLGFYSCDTFEGVGRGMSDTRSGAADSSFSGVF</sequence>
<evidence type="ECO:0000313" key="2">
    <source>
        <dbReference type="Proteomes" id="UP000829580"/>
    </source>
</evidence>
<organism evidence="1 2">
    <name type="scientific">Bartonella krasnovii</name>
    <dbReference type="NCBI Taxonomy" id="2267275"/>
    <lineage>
        <taxon>Bacteria</taxon>
        <taxon>Pseudomonadati</taxon>
        <taxon>Pseudomonadota</taxon>
        <taxon>Alphaproteobacteria</taxon>
        <taxon>Hyphomicrobiales</taxon>
        <taxon>Bartonellaceae</taxon>
        <taxon>Bartonella</taxon>
    </lineage>
</organism>
<dbReference type="RefSeq" id="WP_241436566.1">
    <property type="nucleotide sequence ID" value="NZ_CP031844.2"/>
</dbReference>
<evidence type="ECO:0000313" key="1">
    <source>
        <dbReference type="EMBL" id="UNF28698.1"/>
    </source>
</evidence>
<accession>A0ABY3VTK5</accession>
<gene>
    <name evidence="1" type="ORF">MNL13_05600</name>
</gene>
<dbReference type="EMBL" id="CP093033">
    <property type="protein sequence ID" value="UNF28698.1"/>
    <property type="molecule type" value="Genomic_DNA"/>
</dbReference>
<evidence type="ECO:0008006" key="3">
    <source>
        <dbReference type="Google" id="ProtNLM"/>
    </source>
</evidence>
<protein>
    <recommendedName>
        <fullName evidence="3">Secreted protein</fullName>
    </recommendedName>
</protein>
<name>A0ABY3VTK5_9HYPH</name>
<dbReference type="Proteomes" id="UP000829580">
    <property type="component" value="Chromosome"/>
</dbReference>
<dbReference type="GeneID" id="71201858"/>
<reference evidence="1 2" key="1">
    <citation type="submission" date="2022-02" db="EMBL/GenBank/DDBJ databases">
        <title>Genomic structural plasticity of rodent-associated Bartonella in nature.</title>
        <authorList>
            <person name="Sousa K.C.M."/>
            <person name="Gutierrez R."/>
            <person name="Yahalomi D."/>
            <person name="Shalit T."/>
            <person name="Markus B."/>
            <person name="Nachum-Biala Y."/>
            <person name="Hawlena H."/>
            <person name="Marcos-Hadad E."/>
            <person name="Hazkani-Covo E."/>
            <person name="Neves H.R."/>
            <person name="Covo S."/>
            <person name="Harrus S."/>
        </authorList>
    </citation>
    <scope>NUCLEOTIDE SEQUENCE [LARGE SCALE GENOMIC DNA]</scope>
    <source>
        <strain evidence="1 2">B35_1_2</strain>
    </source>
</reference>
<keyword evidence="2" id="KW-1185">Reference proteome</keyword>